<reference evidence="1 2" key="1">
    <citation type="journal article" date="2020" name="Cell">
        <title>Large-Scale Comparative Analyses of Tick Genomes Elucidate Their Genetic Diversity and Vector Capacities.</title>
        <authorList>
            <consortium name="Tick Genome and Microbiome Consortium (TIGMIC)"/>
            <person name="Jia N."/>
            <person name="Wang J."/>
            <person name="Shi W."/>
            <person name="Du L."/>
            <person name="Sun Y."/>
            <person name="Zhan W."/>
            <person name="Jiang J.F."/>
            <person name="Wang Q."/>
            <person name="Zhang B."/>
            <person name="Ji P."/>
            <person name="Bell-Sakyi L."/>
            <person name="Cui X.M."/>
            <person name="Yuan T.T."/>
            <person name="Jiang B.G."/>
            <person name="Yang W.F."/>
            <person name="Lam T.T."/>
            <person name="Chang Q.C."/>
            <person name="Ding S.J."/>
            <person name="Wang X.J."/>
            <person name="Zhu J.G."/>
            <person name="Ruan X.D."/>
            <person name="Zhao L."/>
            <person name="Wei J.T."/>
            <person name="Ye R.Z."/>
            <person name="Que T.C."/>
            <person name="Du C.H."/>
            <person name="Zhou Y.H."/>
            <person name="Cheng J.X."/>
            <person name="Dai P.F."/>
            <person name="Guo W.B."/>
            <person name="Han X.H."/>
            <person name="Huang E.J."/>
            <person name="Li L.F."/>
            <person name="Wei W."/>
            <person name="Gao Y.C."/>
            <person name="Liu J.Z."/>
            <person name="Shao H.Z."/>
            <person name="Wang X."/>
            <person name="Wang C.C."/>
            <person name="Yang T.C."/>
            <person name="Huo Q.B."/>
            <person name="Li W."/>
            <person name="Chen H.Y."/>
            <person name="Chen S.E."/>
            <person name="Zhou L.G."/>
            <person name="Ni X.B."/>
            <person name="Tian J.H."/>
            <person name="Sheng Y."/>
            <person name="Liu T."/>
            <person name="Pan Y.S."/>
            <person name="Xia L.Y."/>
            <person name="Li J."/>
            <person name="Zhao F."/>
            <person name="Cao W.C."/>
        </authorList>
    </citation>
    <scope>NUCLEOTIDE SEQUENCE [LARGE SCALE GENOMIC DNA]</scope>
    <source>
        <strain evidence="1">Iper-2018</strain>
    </source>
</reference>
<name>A0AC60NSI8_IXOPE</name>
<evidence type="ECO:0000313" key="1">
    <source>
        <dbReference type="EMBL" id="KAG0410071.1"/>
    </source>
</evidence>
<evidence type="ECO:0000313" key="2">
    <source>
        <dbReference type="Proteomes" id="UP000805193"/>
    </source>
</evidence>
<sequence length="630" mass="69002">MASSTPEASLTDMETTTAGDFINTRSDSWFTVYYRGHRLRAIPTAKVDLTTGNHVQPAPPVPRPQKKPQRLPPLLRGEFKVVMRPRDGLNLSNWKPYQVARHINKEAKITIEELHAATKLQLNHDRNIVIVSTTHIEVVQALTQIHHLRLGGRDYPTYTYVASPYNSIKGVVHDIEPGSTPEKLLHHLEAPGYRMLHARLLGNTGTALVTFEGRKIHRTSSTRARSSAASPTGPSDSGLPNPEQLSASAAQVGGRSTEDTATQAVTAATAGDNRTRPAPSPARPLLQIPVLASNLGEACPGPNRHQPEHPPNRKPPLARLFNRTTPGRSPTPTRSRRRKGKAAIALTSRRKADDVNGANTPTPLRSEESRRTRKGEKNRINILIRKAFKIALGLPLYAATDKLLAIGVHNTFQELIQAHLASQQERLALTPTGRTVLQNLHFPIRNSVRDTVRLPTAIGDHIQMAPVPKNMHPILHSGRRIARARALQYKYSSKADTRFTDAAMYSDQPAAAVSVTDNDLKTVVTASIHTINPVEPEETAIALAIASGKEYLNVLSDSQTALRRFRAGRISPCALRILTDLKTPLPETTLIWTPGHESTWEAALLSSHPDDKRSLVERAKASAASTGALD</sequence>
<organism evidence="1 2">
    <name type="scientific">Ixodes persulcatus</name>
    <name type="common">Taiga tick</name>
    <dbReference type="NCBI Taxonomy" id="34615"/>
    <lineage>
        <taxon>Eukaryota</taxon>
        <taxon>Metazoa</taxon>
        <taxon>Ecdysozoa</taxon>
        <taxon>Arthropoda</taxon>
        <taxon>Chelicerata</taxon>
        <taxon>Arachnida</taxon>
        <taxon>Acari</taxon>
        <taxon>Parasitiformes</taxon>
        <taxon>Ixodida</taxon>
        <taxon>Ixodoidea</taxon>
        <taxon>Ixodidae</taxon>
        <taxon>Ixodinae</taxon>
        <taxon>Ixodes</taxon>
    </lineage>
</organism>
<dbReference type="Proteomes" id="UP000805193">
    <property type="component" value="Unassembled WGS sequence"/>
</dbReference>
<gene>
    <name evidence="1" type="ORF">HPB47_012810</name>
</gene>
<proteinExistence type="predicted"/>
<accession>A0AC60NSI8</accession>
<comment type="caution">
    <text evidence="1">The sequence shown here is derived from an EMBL/GenBank/DDBJ whole genome shotgun (WGS) entry which is preliminary data.</text>
</comment>
<dbReference type="EMBL" id="JABSTQ010011557">
    <property type="protein sequence ID" value="KAG0410071.1"/>
    <property type="molecule type" value="Genomic_DNA"/>
</dbReference>
<keyword evidence="2" id="KW-1185">Reference proteome</keyword>
<protein>
    <submittedName>
        <fullName evidence="1">Uncharacterized protein</fullName>
    </submittedName>
</protein>